<dbReference type="EMBL" id="JASBWT010000022">
    <property type="protein sequence ID" value="KAJ9095247.1"/>
    <property type="molecule type" value="Genomic_DNA"/>
</dbReference>
<sequence length="485" mass="52877">MSPPPPIHVFRSHSYPLHATAFSANNQLLYAGDEEGWITITDLKVKRVVAHWRAHESGVLGVGEWLGGLVSHGRDNIIHFHAPLDPSHSQPTASDSSLTNLLQPPQIIRSLPVNSLNFCGFHLIPIPAGYELQSRHAEGPDDAVLNKLQNDSADTADSNLTCSNIDGKWFSAQGLLAVPNLTDSETIDIYHLPSFGRLHAAVGTRTTSANLQLEGKIRSGLVMSVRMYFTGAAKDAPVTDTNEGKNTLLAKSDPRHGVPALRLVAAYEDGRVEQWECKDWQKRSDPRLRASNNPAKAGGGGWQTLWTQKGHNEAIMAMAISPTLDYAYTVSADHLLVRYQLQTSDSFVNGVTGGSDLLVKHSTKQIGNSAVAVSPDGRVVAVGGWDGGIRLLSTKTFKSLGTLSYHRQSCHTISFPHNLAASCADDLHLGDHSSVLEIDGDDSEDDSDYETSDQKATSHNVMRWMVSGAKDRRLALWELKDFSRK</sequence>
<proteinExistence type="predicted"/>
<accession>A0ACC2V8F5</accession>
<organism evidence="1 2">
    <name type="scientific">Naganishia friedmannii</name>
    <dbReference type="NCBI Taxonomy" id="89922"/>
    <lineage>
        <taxon>Eukaryota</taxon>
        <taxon>Fungi</taxon>
        <taxon>Dikarya</taxon>
        <taxon>Basidiomycota</taxon>
        <taxon>Agaricomycotina</taxon>
        <taxon>Tremellomycetes</taxon>
        <taxon>Filobasidiales</taxon>
        <taxon>Filobasidiaceae</taxon>
        <taxon>Naganishia</taxon>
    </lineage>
</organism>
<reference evidence="1" key="1">
    <citation type="submission" date="2023-04" db="EMBL/GenBank/DDBJ databases">
        <title>Draft Genome sequencing of Naganishia species isolated from polar environments using Oxford Nanopore Technology.</title>
        <authorList>
            <person name="Leo P."/>
            <person name="Venkateswaran K."/>
        </authorList>
    </citation>
    <scope>NUCLEOTIDE SEQUENCE</scope>
    <source>
        <strain evidence="1">MNA-CCFEE 5423</strain>
    </source>
</reference>
<comment type="caution">
    <text evidence="1">The sequence shown here is derived from an EMBL/GenBank/DDBJ whole genome shotgun (WGS) entry which is preliminary data.</text>
</comment>
<dbReference type="Proteomes" id="UP001227268">
    <property type="component" value="Unassembled WGS sequence"/>
</dbReference>
<protein>
    <submittedName>
        <fullName evidence="1">Uncharacterized protein</fullName>
    </submittedName>
</protein>
<keyword evidence="2" id="KW-1185">Reference proteome</keyword>
<evidence type="ECO:0000313" key="1">
    <source>
        <dbReference type="EMBL" id="KAJ9095247.1"/>
    </source>
</evidence>
<evidence type="ECO:0000313" key="2">
    <source>
        <dbReference type="Proteomes" id="UP001227268"/>
    </source>
</evidence>
<gene>
    <name evidence="1" type="ORF">QFC21_005613</name>
</gene>
<name>A0ACC2V8F5_9TREE</name>